<protein>
    <submittedName>
        <fullName evidence="2">Ovule protein</fullName>
    </submittedName>
</protein>
<dbReference type="WBParaSite" id="SMUV_0001039601-mRNA-1">
    <property type="protein sequence ID" value="SMUV_0001039601-mRNA-1"/>
    <property type="gene ID" value="SMUV_0001039601"/>
</dbReference>
<accession>A0A0N5AZH1</accession>
<sequence length="65" mass="7927">MMMVQMMKRLALMPNQIKMMVFCLGQFECYVSAIFKPFSFELKLFNFMSFKNFSFLLLLLREHER</sequence>
<evidence type="ECO:0000313" key="2">
    <source>
        <dbReference type="WBParaSite" id="SMUV_0001039601-mRNA-1"/>
    </source>
</evidence>
<name>A0A0N5AZH1_9BILA</name>
<reference evidence="2" key="1">
    <citation type="submission" date="2017-02" db="UniProtKB">
        <authorList>
            <consortium name="WormBaseParasite"/>
        </authorList>
    </citation>
    <scope>IDENTIFICATION</scope>
</reference>
<evidence type="ECO:0000313" key="1">
    <source>
        <dbReference type="Proteomes" id="UP000046393"/>
    </source>
</evidence>
<dbReference type="AlphaFoldDB" id="A0A0N5AZH1"/>
<dbReference type="Proteomes" id="UP000046393">
    <property type="component" value="Unplaced"/>
</dbReference>
<organism evidence="1 2">
    <name type="scientific">Syphacia muris</name>
    <dbReference type="NCBI Taxonomy" id="451379"/>
    <lineage>
        <taxon>Eukaryota</taxon>
        <taxon>Metazoa</taxon>
        <taxon>Ecdysozoa</taxon>
        <taxon>Nematoda</taxon>
        <taxon>Chromadorea</taxon>
        <taxon>Rhabditida</taxon>
        <taxon>Spirurina</taxon>
        <taxon>Oxyuridomorpha</taxon>
        <taxon>Oxyuroidea</taxon>
        <taxon>Oxyuridae</taxon>
        <taxon>Syphacia</taxon>
    </lineage>
</organism>
<proteinExistence type="predicted"/>
<keyword evidence="1" id="KW-1185">Reference proteome</keyword>